<dbReference type="InterPro" id="IPR010239">
    <property type="entry name" value="CHP02001"/>
</dbReference>
<evidence type="ECO:0000256" key="1">
    <source>
        <dbReference type="SAM" id="SignalP"/>
    </source>
</evidence>
<dbReference type="Proteomes" id="UP000548978">
    <property type="component" value="Unassembled WGS sequence"/>
</dbReference>
<dbReference type="EMBL" id="JACIJB010000001">
    <property type="protein sequence ID" value="MBB5659313.1"/>
    <property type="molecule type" value="Genomic_DNA"/>
</dbReference>
<organism evidence="2 3">
    <name type="scientific">Brevundimonas halotolerans</name>
    <dbReference type="NCBI Taxonomy" id="69670"/>
    <lineage>
        <taxon>Bacteria</taxon>
        <taxon>Pseudomonadati</taxon>
        <taxon>Pseudomonadota</taxon>
        <taxon>Alphaproteobacteria</taxon>
        <taxon>Caulobacterales</taxon>
        <taxon>Caulobacteraceae</taxon>
        <taxon>Brevundimonas</taxon>
    </lineage>
</organism>
<feature type="chain" id="PRO_5031046131" evidence="1">
    <location>
        <begin position="23"/>
        <end position="232"/>
    </location>
</feature>
<dbReference type="InterPro" id="IPR023614">
    <property type="entry name" value="Porin_dom_sf"/>
</dbReference>
<dbReference type="RefSeq" id="WP_123286333.1">
    <property type="nucleotide sequence ID" value="NZ_JACIJB010000001.1"/>
</dbReference>
<feature type="signal peptide" evidence="1">
    <location>
        <begin position="1"/>
        <end position="22"/>
    </location>
</feature>
<keyword evidence="3" id="KW-1185">Reference proteome</keyword>
<dbReference type="AlphaFoldDB" id="A0A7W9A0S8"/>
<accession>A0A7W9A0S8</accession>
<evidence type="ECO:0000313" key="2">
    <source>
        <dbReference type="EMBL" id="MBB5659313.1"/>
    </source>
</evidence>
<dbReference type="Gene3D" id="2.40.160.10">
    <property type="entry name" value="Porin"/>
    <property type="match status" value="1"/>
</dbReference>
<reference evidence="2 3" key="1">
    <citation type="submission" date="2020-08" db="EMBL/GenBank/DDBJ databases">
        <title>Genomic Encyclopedia of Type Strains, Phase IV (KMG-IV): sequencing the most valuable type-strain genomes for metagenomic binning, comparative biology and taxonomic classification.</title>
        <authorList>
            <person name="Goeker M."/>
        </authorList>
    </citation>
    <scope>NUCLEOTIDE SEQUENCE [LARGE SCALE GENOMIC DNA]</scope>
    <source>
        <strain evidence="2 3">DSM 24448</strain>
    </source>
</reference>
<evidence type="ECO:0000313" key="3">
    <source>
        <dbReference type="Proteomes" id="UP000548978"/>
    </source>
</evidence>
<keyword evidence="1" id="KW-0732">Signal</keyword>
<name>A0A7W9A0S8_9CAUL</name>
<protein>
    <submittedName>
        <fullName evidence="2">Uncharacterized protein (TIGR02001 family)</fullName>
    </submittedName>
</protein>
<gene>
    <name evidence="2" type="ORF">FHS65_000031</name>
</gene>
<dbReference type="SUPFAM" id="SSF56935">
    <property type="entry name" value="Porins"/>
    <property type="match status" value="1"/>
</dbReference>
<comment type="caution">
    <text evidence="2">The sequence shown here is derived from an EMBL/GenBank/DDBJ whole genome shotgun (WGS) entry which is preliminary data.</text>
</comment>
<proteinExistence type="predicted"/>
<dbReference type="OrthoDB" id="7595139at2"/>
<dbReference type="Pfam" id="PF09694">
    <property type="entry name" value="Gcw_chp"/>
    <property type="match status" value="1"/>
</dbReference>
<sequence length="232" mass="24637">MRALLTGLSALTLLAIATPAAAQSMAGGDWAFGVGAGTDNRSKDVSKSGTDAYGWALTEWTSGDGFFYGGAGAETIDSSGSNLEIEAGFGIRPQMGGFDLDLNATHKWRVDANPGTDDDAWEFTADVSRAIGPAKAKLRLQYSPDGTGSTEAWTWVEARASWDLTLDTALSAGIGRREQDLSVDYTGWDVGVTWQLAPAVDLDLRYHDTDADPTLFGDQYGSALVANVGFYF</sequence>